<accession>A0ABW3TKQ5</accession>
<dbReference type="RefSeq" id="WP_343957367.1">
    <property type="nucleotide sequence ID" value="NZ_BAAAKZ010000001.1"/>
</dbReference>
<dbReference type="SUPFAM" id="SSF53474">
    <property type="entry name" value="alpha/beta-Hydrolases"/>
    <property type="match status" value="1"/>
</dbReference>
<keyword evidence="2" id="KW-0378">Hydrolase</keyword>
<dbReference type="PANTHER" id="PTHR11614">
    <property type="entry name" value="PHOSPHOLIPASE-RELATED"/>
    <property type="match status" value="1"/>
</dbReference>
<protein>
    <submittedName>
        <fullName evidence="2">Alpha/beta fold hydrolase</fullName>
    </submittedName>
</protein>
<name>A0ABW3TKQ5_9MICO</name>
<evidence type="ECO:0000313" key="2">
    <source>
        <dbReference type="EMBL" id="MFD1201301.1"/>
    </source>
</evidence>
<dbReference type="Proteomes" id="UP001597181">
    <property type="component" value="Unassembled WGS sequence"/>
</dbReference>
<proteinExistence type="predicted"/>
<comment type="caution">
    <text evidence="2">The sequence shown here is derived from an EMBL/GenBank/DDBJ whole genome shotgun (WGS) entry which is preliminary data.</text>
</comment>
<dbReference type="InterPro" id="IPR022742">
    <property type="entry name" value="Hydrolase_4"/>
</dbReference>
<evidence type="ECO:0000313" key="3">
    <source>
        <dbReference type="Proteomes" id="UP001597181"/>
    </source>
</evidence>
<dbReference type="EMBL" id="JBHTLY010000002">
    <property type="protein sequence ID" value="MFD1201301.1"/>
    <property type="molecule type" value="Genomic_DNA"/>
</dbReference>
<dbReference type="GO" id="GO:0016787">
    <property type="term" value="F:hydrolase activity"/>
    <property type="evidence" value="ECO:0007669"/>
    <property type="project" value="UniProtKB-KW"/>
</dbReference>
<keyword evidence="3" id="KW-1185">Reference proteome</keyword>
<sequence length="295" mass="31840">MTDQHQGARRDFTYTDAHGIEISAYAWAPDPARVAEPIGAVQISHGIGEHALRYDAFARFLTGAGLVVYANDHRGHGETGRRQHGGELSLLGKLGPGGLRAAEAAIEQLTGVIREAHPGLRVAQFGHSWGSLMTQRILNESPRQWDAVVLSGSAYRTPKFMESGKLNAAWAGADDATGFEWLSRDPETARAFLADPLCFEANILKLFGVADGLRLFGTPGPGLAADVPLLIVAGGDDPLSRGDGLRRLADAYRARGVRDVALKIYPGARHEILNETNRDAVFTDVATWLLERLEG</sequence>
<gene>
    <name evidence="2" type="ORF">ACFQ3U_05270</name>
</gene>
<dbReference type="Pfam" id="PF12146">
    <property type="entry name" value="Hydrolase_4"/>
    <property type="match status" value="1"/>
</dbReference>
<dbReference type="InterPro" id="IPR051044">
    <property type="entry name" value="MAG_DAG_Lipase"/>
</dbReference>
<organism evidence="2 3">
    <name type="scientific">Leucobacter albus</name>
    <dbReference type="NCBI Taxonomy" id="272210"/>
    <lineage>
        <taxon>Bacteria</taxon>
        <taxon>Bacillati</taxon>
        <taxon>Actinomycetota</taxon>
        <taxon>Actinomycetes</taxon>
        <taxon>Micrococcales</taxon>
        <taxon>Microbacteriaceae</taxon>
        <taxon>Leucobacter</taxon>
    </lineage>
</organism>
<feature type="domain" description="Serine aminopeptidase S33" evidence="1">
    <location>
        <begin position="36"/>
        <end position="277"/>
    </location>
</feature>
<dbReference type="Gene3D" id="3.40.50.1820">
    <property type="entry name" value="alpha/beta hydrolase"/>
    <property type="match status" value="1"/>
</dbReference>
<evidence type="ECO:0000259" key="1">
    <source>
        <dbReference type="Pfam" id="PF12146"/>
    </source>
</evidence>
<dbReference type="InterPro" id="IPR029058">
    <property type="entry name" value="AB_hydrolase_fold"/>
</dbReference>
<reference evidence="3" key="1">
    <citation type="journal article" date="2019" name="Int. J. Syst. Evol. Microbiol.">
        <title>The Global Catalogue of Microorganisms (GCM) 10K type strain sequencing project: providing services to taxonomists for standard genome sequencing and annotation.</title>
        <authorList>
            <consortium name="The Broad Institute Genomics Platform"/>
            <consortium name="The Broad Institute Genome Sequencing Center for Infectious Disease"/>
            <person name="Wu L."/>
            <person name="Ma J."/>
        </authorList>
    </citation>
    <scope>NUCLEOTIDE SEQUENCE [LARGE SCALE GENOMIC DNA]</scope>
    <source>
        <strain evidence="3">CCUG 50213</strain>
    </source>
</reference>